<dbReference type="AlphaFoldDB" id="A0A0E0PQ26"/>
<feature type="region of interest" description="Disordered" evidence="1">
    <location>
        <begin position="1"/>
        <end position="80"/>
    </location>
</feature>
<evidence type="ECO:0000256" key="1">
    <source>
        <dbReference type="SAM" id="MobiDB-lite"/>
    </source>
</evidence>
<evidence type="ECO:0000313" key="3">
    <source>
        <dbReference type="Proteomes" id="UP000008022"/>
    </source>
</evidence>
<keyword evidence="3" id="KW-1185">Reference proteome</keyword>
<dbReference type="EnsemblPlants" id="ORUFI05G24490.1">
    <property type="protein sequence ID" value="ORUFI05G24490.1"/>
    <property type="gene ID" value="ORUFI05G24490"/>
</dbReference>
<sequence>MGRAVENVGADRIFGPKQNRPQHLSRLPRPIHLGIGEPAGPGPSYLIQPSSPLRCRPRGGPYASNGHGAPSGGGGPRGAYVVARDRPVTCASPTKAKSYDGWRDVAISWTLVQSTTTKKPWTLNRSFELT</sequence>
<dbReference type="HOGENOM" id="CLU_1941543_0_0_1"/>
<protein>
    <submittedName>
        <fullName evidence="2">Uncharacterized protein</fullName>
    </submittedName>
</protein>
<organism evidence="2 3">
    <name type="scientific">Oryza rufipogon</name>
    <name type="common">Brownbeard rice</name>
    <name type="synonym">Asian wild rice</name>
    <dbReference type="NCBI Taxonomy" id="4529"/>
    <lineage>
        <taxon>Eukaryota</taxon>
        <taxon>Viridiplantae</taxon>
        <taxon>Streptophyta</taxon>
        <taxon>Embryophyta</taxon>
        <taxon>Tracheophyta</taxon>
        <taxon>Spermatophyta</taxon>
        <taxon>Magnoliopsida</taxon>
        <taxon>Liliopsida</taxon>
        <taxon>Poales</taxon>
        <taxon>Poaceae</taxon>
        <taxon>BOP clade</taxon>
        <taxon>Oryzoideae</taxon>
        <taxon>Oryzeae</taxon>
        <taxon>Oryzinae</taxon>
        <taxon>Oryza</taxon>
    </lineage>
</organism>
<evidence type="ECO:0000313" key="2">
    <source>
        <dbReference type="EnsemblPlants" id="ORUFI05G24490.1"/>
    </source>
</evidence>
<proteinExistence type="predicted"/>
<reference evidence="3" key="1">
    <citation type="submission" date="2013-06" db="EMBL/GenBank/DDBJ databases">
        <authorList>
            <person name="Zhao Q."/>
        </authorList>
    </citation>
    <scope>NUCLEOTIDE SEQUENCE</scope>
    <source>
        <strain evidence="3">cv. W1943</strain>
    </source>
</reference>
<dbReference type="Proteomes" id="UP000008022">
    <property type="component" value="Unassembled WGS sequence"/>
</dbReference>
<accession>A0A0E0PQ26</accession>
<dbReference type="Gramene" id="ORUFI05G24490.1">
    <property type="protein sequence ID" value="ORUFI05G24490.1"/>
    <property type="gene ID" value="ORUFI05G24490"/>
</dbReference>
<reference evidence="2" key="2">
    <citation type="submission" date="2015-06" db="UniProtKB">
        <authorList>
            <consortium name="EnsemblPlants"/>
        </authorList>
    </citation>
    <scope>IDENTIFICATION</scope>
</reference>
<name>A0A0E0PQ26_ORYRU</name>